<keyword evidence="6" id="KW-1185">Reference proteome</keyword>
<dbReference type="Pfam" id="PF12399">
    <property type="entry name" value="BCA_ABC_TP_C"/>
    <property type="match status" value="1"/>
</dbReference>
<evidence type="ECO:0000313" key="5">
    <source>
        <dbReference type="EMBL" id="MFD0959882.1"/>
    </source>
</evidence>
<evidence type="ECO:0000256" key="3">
    <source>
        <dbReference type="ARBA" id="ARBA00022840"/>
    </source>
</evidence>
<dbReference type="EMBL" id="JBHTJZ010000011">
    <property type="protein sequence ID" value="MFD0959882.1"/>
    <property type="molecule type" value="Genomic_DNA"/>
</dbReference>
<keyword evidence="1" id="KW-0813">Transport</keyword>
<protein>
    <submittedName>
        <fullName evidence="5">ABC transporter ATP-binding protein</fullName>
    </submittedName>
</protein>
<evidence type="ECO:0000256" key="2">
    <source>
        <dbReference type="ARBA" id="ARBA00022741"/>
    </source>
</evidence>
<dbReference type="SMART" id="SM00382">
    <property type="entry name" value="AAA"/>
    <property type="match status" value="1"/>
</dbReference>
<evidence type="ECO:0000313" key="6">
    <source>
        <dbReference type="Proteomes" id="UP001596989"/>
    </source>
</evidence>
<dbReference type="InterPro" id="IPR003439">
    <property type="entry name" value="ABC_transporter-like_ATP-bd"/>
</dbReference>
<dbReference type="PROSITE" id="PS50893">
    <property type="entry name" value="ABC_TRANSPORTER_2"/>
    <property type="match status" value="1"/>
</dbReference>
<dbReference type="Proteomes" id="UP001596989">
    <property type="component" value="Unassembled WGS sequence"/>
</dbReference>
<dbReference type="SUPFAM" id="SSF52540">
    <property type="entry name" value="P-loop containing nucleoside triphosphate hydrolases"/>
    <property type="match status" value="1"/>
</dbReference>
<dbReference type="Gene3D" id="3.40.50.300">
    <property type="entry name" value="P-loop containing nucleotide triphosphate hydrolases"/>
    <property type="match status" value="1"/>
</dbReference>
<feature type="domain" description="ABC transporter" evidence="4">
    <location>
        <begin position="2"/>
        <end position="249"/>
    </location>
</feature>
<dbReference type="PANTHER" id="PTHR45772">
    <property type="entry name" value="CONSERVED COMPONENT OF ABC TRANSPORTER FOR NATURAL AMINO ACIDS-RELATED"/>
    <property type="match status" value="1"/>
</dbReference>
<dbReference type="InterPro" id="IPR051120">
    <property type="entry name" value="ABC_AA/LPS_Transport"/>
</dbReference>
<gene>
    <name evidence="5" type="ORF">ACFQ2I_10810</name>
</gene>
<accession>A0ABW3HQS7</accession>
<dbReference type="CDD" id="cd03219">
    <property type="entry name" value="ABC_Mj1267_LivG_branched"/>
    <property type="match status" value="1"/>
</dbReference>
<dbReference type="Pfam" id="PF00005">
    <property type="entry name" value="ABC_tran"/>
    <property type="match status" value="1"/>
</dbReference>
<dbReference type="GO" id="GO:0005524">
    <property type="term" value="F:ATP binding"/>
    <property type="evidence" value="ECO:0007669"/>
    <property type="project" value="UniProtKB-KW"/>
</dbReference>
<dbReference type="InterPro" id="IPR027417">
    <property type="entry name" value="P-loop_NTPase"/>
</dbReference>
<dbReference type="PANTHER" id="PTHR45772:SF7">
    <property type="entry name" value="AMINO ACID ABC TRANSPORTER ATP-BINDING PROTEIN"/>
    <property type="match status" value="1"/>
</dbReference>
<dbReference type="InterPro" id="IPR032823">
    <property type="entry name" value="BCA_ABC_TP_C"/>
</dbReference>
<sequence>MLVVKNATKKFGGLIAVNDVSFELHKGEILGLIGPNGSGKTTMFNLITGFLTLTSGSVTFKGDDISNQRPDRIVHKGISRTFQITSILRDLTVEQNIRAGMFGAIETTLLDDLFRTRAYKQKEAASMQRINEVLELIGMEKQRDKLAKNITSVEQRKLMIGIALAKNPELLMLDEPAAGTTKEEQKELIDLFRHINESGVTVLIIEHHMHVIMNACQRIVAFNFGKKIAEGSPEEIQNHPDVIEAYLGSGDHAS</sequence>
<reference evidence="6" key="1">
    <citation type="journal article" date="2019" name="Int. J. Syst. Evol. Microbiol.">
        <title>The Global Catalogue of Microorganisms (GCM) 10K type strain sequencing project: providing services to taxonomists for standard genome sequencing and annotation.</title>
        <authorList>
            <consortium name="The Broad Institute Genomics Platform"/>
            <consortium name="The Broad Institute Genome Sequencing Center for Infectious Disease"/>
            <person name="Wu L."/>
            <person name="Ma J."/>
        </authorList>
    </citation>
    <scope>NUCLEOTIDE SEQUENCE [LARGE SCALE GENOMIC DNA]</scope>
    <source>
        <strain evidence="6">CCUG 59129</strain>
    </source>
</reference>
<dbReference type="RefSeq" id="WP_377564169.1">
    <property type="nucleotide sequence ID" value="NZ_JBHTJZ010000011.1"/>
</dbReference>
<proteinExistence type="predicted"/>
<dbReference type="InterPro" id="IPR003593">
    <property type="entry name" value="AAA+_ATPase"/>
</dbReference>
<keyword evidence="2" id="KW-0547">Nucleotide-binding</keyword>
<name>A0ABW3HQS7_9BACL</name>
<organism evidence="5 6">
    <name type="scientific">Paenibacillus chungangensis</name>
    <dbReference type="NCBI Taxonomy" id="696535"/>
    <lineage>
        <taxon>Bacteria</taxon>
        <taxon>Bacillati</taxon>
        <taxon>Bacillota</taxon>
        <taxon>Bacilli</taxon>
        <taxon>Bacillales</taxon>
        <taxon>Paenibacillaceae</taxon>
        <taxon>Paenibacillus</taxon>
    </lineage>
</organism>
<comment type="caution">
    <text evidence="5">The sequence shown here is derived from an EMBL/GenBank/DDBJ whole genome shotgun (WGS) entry which is preliminary data.</text>
</comment>
<evidence type="ECO:0000259" key="4">
    <source>
        <dbReference type="PROSITE" id="PS50893"/>
    </source>
</evidence>
<evidence type="ECO:0000256" key="1">
    <source>
        <dbReference type="ARBA" id="ARBA00022448"/>
    </source>
</evidence>
<keyword evidence="3 5" id="KW-0067">ATP-binding</keyword>